<evidence type="ECO:0000256" key="8">
    <source>
        <dbReference type="ARBA" id="ARBA00030106"/>
    </source>
</evidence>
<comment type="subunit">
    <text evidence="14">Component of the phagocyte NADPH oxidase core complex/cytochrome b558 complex, composed of CYBB (heavy chain (beta)) and CYBA (light chain (alpha)). Component of the phagocyte NADPH oxidase complex composed of an obligatory core heterodimer formed by the membrane proteins CYBA and CYBB and the cytosolic regulatory subunits NCF1/p47-phox, NCF2/p67-phox, NCF4/p40-phox and the small GTPase RAC1 or RAC2. Interacts with NCF1 (via SH3 domain). Interacts with SH3PXD2A. Interacts with DUOX1, DUOX2 and TPO. Interacts with NOX4; this interaction mediates superoxide generation. Interacts with calprotectin (S100A8/9). Interacts with GBP7. Interacts with NOXO1. Forms a heterodimer with NOX3 and is essential for activity and cell membrane localization of NOX3. Interacts with NOX1.</text>
</comment>
<sequence>MWANETALLGSYVLSIGGIIGIMGGLLKNFMFWLPIGIYGLIFGIILVILEYPRGRKNKGNTAERRFQSCTATLLTKLPFVDNYYFRAIAYFIVCIPSAIIVPTLLGSVFVIIGSGIYLGAACHNEKWAPVSARTEVRSQSADVTQPPSRPPPRLPQNVNNPNQI</sequence>
<dbReference type="GeneTree" id="ENSGT00390000002290"/>
<dbReference type="GO" id="GO:0005886">
    <property type="term" value="C:plasma membrane"/>
    <property type="evidence" value="ECO:0007669"/>
    <property type="project" value="UniProtKB-SubCell"/>
</dbReference>
<feature type="transmembrane region" description="Helical" evidence="16">
    <location>
        <begin position="32"/>
        <end position="50"/>
    </location>
</feature>
<evidence type="ECO:0000256" key="11">
    <source>
        <dbReference type="ARBA" id="ARBA00031995"/>
    </source>
</evidence>
<comment type="similarity">
    <text evidence="2">Belongs to the p22phox family.</text>
</comment>
<reference evidence="18" key="1">
    <citation type="submission" date="2003-08" db="EMBL/GenBank/DDBJ databases">
        <authorList>
            <person name="Birren B."/>
            <person name="Nusbaum C."/>
            <person name="Abebe A."/>
            <person name="Abouelleil A."/>
            <person name="Adekoya E."/>
            <person name="Ait-zahra M."/>
            <person name="Allen N."/>
            <person name="Allen T."/>
            <person name="An P."/>
            <person name="Anderson M."/>
            <person name="Anderson S."/>
            <person name="Arachchi H."/>
            <person name="Armbruster J."/>
            <person name="Bachantsang P."/>
            <person name="Baldwin J."/>
            <person name="Barry A."/>
            <person name="Bayul T."/>
            <person name="Blitshsteyn B."/>
            <person name="Bloom T."/>
            <person name="Blye J."/>
            <person name="Boguslavskiy L."/>
            <person name="Borowsky M."/>
            <person name="Boukhgalter B."/>
            <person name="Brunache A."/>
            <person name="Butler J."/>
            <person name="Calixte N."/>
            <person name="Calvo S."/>
            <person name="Camarata J."/>
            <person name="Campo K."/>
            <person name="Chang J."/>
            <person name="Cheshatsang Y."/>
            <person name="Citroen M."/>
            <person name="Collymore A."/>
            <person name="Considine T."/>
            <person name="Cook A."/>
            <person name="Cooke P."/>
            <person name="Corum B."/>
            <person name="Cuomo C."/>
            <person name="David R."/>
            <person name="Dawoe T."/>
            <person name="Degray S."/>
            <person name="Dodge S."/>
            <person name="Dooley K."/>
            <person name="Dorje P."/>
            <person name="Dorjee K."/>
            <person name="Dorris L."/>
            <person name="Duffey N."/>
            <person name="Dupes A."/>
            <person name="Elkins T."/>
            <person name="Engels R."/>
            <person name="Erickson J."/>
            <person name="Farina A."/>
            <person name="Faro S."/>
            <person name="Ferreira P."/>
            <person name="Fischer H."/>
            <person name="Fitzgerald M."/>
            <person name="Foley K."/>
            <person name="Gage D."/>
            <person name="Galagan J."/>
            <person name="Gearin G."/>
            <person name="Gnerre S."/>
            <person name="Gnirke A."/>
            <person name="Goyette A."/>
            <person name="Graham J."/>
            <person name="Grandbois E."/>
            <person name="Gyaltsen K."/>
            <person name="Hafez N."/>
            <person name="Hagopian D."/>
            <person name="Hagos B."/>
            <person name="Hall J."/>
            <person name="Hatcher B."/>
            <person name="Heller A."/>
            <person name="Higgins H."/>
            <person name="Honan T."/>
            <person name="Horn A."/>
            <person name="Houde N."/>
            <person name="Hughes L."/>
            <person name="Hulme W."/>
            <person name="Husby E."/>
            <person name="Iliev I."/>
            <person name="Jaffe D."/>
            <person name="Jones C."/>
            <person name="Kamal M."/>
            <person name="Kamat A."/>
            <person name="Kamvysselis M."/>
            <person name="Karlsson E."/>
            <person name="Kells C."/>
            <person name="Kieu A."/>
            <person name="Kisner P."/>
            <person name="Kodira C."/>
            <person name="Kulbokas E."/>
            <person name="Labutti K."/>
            <person name="Lama D."/>
            <person name="Landers T."/>
            <person name="Leger J."/>
            <person name="Levine S."/>
            <person name="Lewis D."/>
            <person name="Lewis T."/>
            <person name="Lindblad-toh K."/>
            <person name="Liu X."/>
            <person name="Lokyitsang T."/>
            <person name="Lokyitsang Y."/>
            <person name="Lucien O."/>
            <person name="Lui A."/>
            <person name="Ma L.J."/>
            <person name="Mabbitt R."/>
            <person name="Macdonald J."/>
            <person name="Maclean C."/>
            <person name="Major J."/>
            <person name="Manning J."/>
            <person name="Marabella R."/>
            <person name="Maru K."/>
            <person name="Matthews C."/>
            <person name="Mauceli E."/>
            <person name="Mccarthy M."/>
            <person name="Mcdonough S."/>
            <person name="Mcghee T."/>
            <person name="Meldrim J."/>
            <person name="Meneus L."/>
            <person name="Mesirov J."/>
            <person name="Mihalev A."/>
            <person name="Mihova T."/>
            <person name="Mikkelsen T."/>
            <person name="Mlenga V."/>
            <person name="Moru K."/>
            <person name="Mozes J."/>
            <person name="Mulrain L."/>
            <person name="Munson G."/>
            <person name="Naylor J."/>
            <person name="Newes C."/>
            <person name="Nguyen C."/>
            <person name="Nguyen N."/>
            <person name="Nguyen T."/>
            <person name="Nicol R."/>
            <person name="Nielsen C."/>
            <person name="Nizzari M."/>
            <person name="Norbu C."/>
            <person name="Norbu N."/>
            <person name="O'donnell P."/>
            <person name="Okoawo O."/>
            <person name="O'leary S."/>
            <person name="Omotosho B."/>
            <person name="O'neill K."/>
            <person name="Osman S."/>
            <person name="Parker S."/>
            <person name="Perrin D."/>
            <person name="Phunkhang P."/>
            <person name="Piqani B."/>
            <person name="Purcell S."/>
            <person name="Rachupka T."/>
            <person name="Ramasamy U."/>
            <person name="Rameau R."/>
            <person name="Ray V."/>
            <person name="Raymond C."/>
            <person name="Retta R."/>
            <person name="Richardson S."/>
            <person name="Rise C."/>
            <person name="Rodriguez J."/>
            <person name="Rogers J."/>
            <person name="Rogov P."/>
            <person name="Rutman M."/>
            <person name="Schupbach R."/>
            <person name="Seaman C."/>
            <person name="Settipalli S."/>
            <person name="Sharpe T."/>
            <person name="Sheridan J."/>
            <person name="Sherpa N."/>
            <person name="Shi J."/>
            <person name="Smirnov S."/>
            <person name="Smith C."/>
            <person name="Sougnez C."/>
            <person name="Spencer B."/>
            <person name="Stalker J."/>
            <person name="Stange-thomann N."/>
            <person name="Stavropoulos S."/>
            <person name="Stetson K."/>
            <person name="Stone C."/>
            <person name="Stone S."/>
            <person name="Stubbs M."/>
            <person name="Talamas J."/>
            <person name="Tchuinga P."/>
            <person name="Tenzing P."/>
            <person name="Tesfaye S."/>
            <person name="Theodore J."/>
            <person name="Thoulutsang Y."/>
            <person name="Topham K."/>
            <person name="Towey S."/>
            <person name="Tsamla T."/>
            <person name="Tsomo N."/>
            <person name="Vallee D."/>
            <person name="Vassiliev H."/>
            <person name="Venkataraman V."/>
            <person name="Vinson J."/>
            <person name="Vo A."/>
            <person name="Wade C."/>
            <person name="Wang S."/>
            <person name="Wangchuk T."/>
            <person name="Wangdi T."/>
            <person name="Whittaker C."/>
            <person name="Wilkinson J."/>
            <person name="Wu Y."/>
            <person name="Wyman D."/>
            <person name="Yadav S."/>
            <person name="Yang S."/>
            <person name="Yang X."/>
            <person name="Yeager S."/>
            <person name="Yee E."/>
            <person name="Young G."/>
            <person name="Zainoun J."/>
            <person name="Zembeck L."/>
            <person name="Zimmer A."/>
            <person name="Zody M."/>
            <person name="Lander E."/>
        </authorList>
    </citation>
    <scope>NUCLEOTIDE SEQUENCE [LARGE SCALE GENOMIC DNA]</scope>
</reference>
<dbReference type="Proteomes" id="UP000007875">
    <property type="component" value="Unassembled WGS sequence"/>
</dbReference>
<reference evidence="17" key="3">
    <citation type="submission" date="2025-09" db="UniProtKB">
        <authorList>
            <consortium name="Ensembl"/>
        </authorList>
    </citation>
    <scope>IDENTIFICATION</scope>
</reference>
<keyword evidence="18" id="KW-1185">Reference proteome</keyword>
<proteinExistence type="inferred from homology"/>
<evidence type="ECO:0000256" key="3">
    <source>
        <dbReference type="ARBA" id="ARBA00017733"/>
    </source>
</evidence>
<evidence type="ECO:0000256" key="5">
    <source>
        <dbReference type="ARBA" id="ARBA00022692"/>
    </source>
</evidence>
<evidence type="ECO:0000256" key="16">
    <source>
        <dbReference type="SAM" id="Phobius"/>
    </source>
</evidence>
<dbReference type="AlphaFoldDB" id="H2YG11"/>
<evidence type="ECO:0000256" key="12">
    <source>
        <dbReference type="ARBA" id="ARBA00032067"/>
    </source>
</evidence>
<keyword evidence="6 16" id="KW-1133">Transmembrane helix</keyword>
<feature type="transmembrane region" description="Helical" evidence="16">
    <location>
        <begin position="88"/>
        <end position="121"/>
    </location>
</feature>
<keyword evidence="5 16" id="KW-0812">Transmembrane</keyword>
<dbReference type="GO" id="GO:0020037">
    <property type="term" value="F:heme binding"/>
    <property type="evidence" value="ECO:0007669"/>
    <property type="project" value="InterPro"/>
</dbReference>
<dbReference type="PANTHER" id="PTHR15168">
    <property type="entry name" value="CYTOCHROME B-245 LIGHT CHAIN"/>
    <property type="match status" value="1"/>
</dbReference>
<dbReference type="Ensembl" id="ENSCSAVT00000004322.1">
    <property type="protein sequence ID" value="ENSCSAVP00000004259.1"/>
    <property type="gene ID" value="ENSCSAVG00000002515.1"/>
</dbReference>
<evidence type="ECO:0000256" key="10">
    <source>
        <dbReference type="ARBA" id="ARBA00031067"/>
    </source>
</evidence>
<organism evidence="17 18">
    <name type="scientific">Ciona savignyi</name>
    <name type="common">Pacific transparent sea squirt</name>
    <dbReference type="NCBI Taxonomy" id="51511"/>
    <lineage>
        <taxon>Eukaryota</taxon>
        <taxon>Metazoa</taxon>
        <taxon>Chordata</taxon>
        <taxon>Tunicata</taxon>
        <taxon>Ascidiacea</taxon>
        <taxon>Phlebobranchia</taxon>
        <taxon>Cionidae</taxon>
        <taxon>Ciona</taxon>
    </lineage>
</organism>
<protein>
    <recommendedName>
        <fullName evidence="3">Cytochrome b-245 light chain</fullName>
    </recommendedName>
    <alternativeName>
        <fullName evidence="11">Cytochrome b(558) alpha chain</fullName>
    </alternativeName>
    <alternativeName>
        <fullName evidence="10">Cytochrome b558 subunit alpha</fullName>
    </alternativeName>
    <alternativeName>
        <fullName evidence="13">Neutrophil cytochrome b 22 kDa polypeptide</fullName>
    </alternativeName>
    <alternativeName>
        <fullName evidence="12">Superoxide-generating NADPH oxidase light chain subunit</fullName>
    </alternativeName>
    <alternativeName>
        <fullName evidence="8">p22 phagocyte B-cytochrome</fullName>
    </alternativeName>
    <alternativeName>
        <fullName evidence="9">p22-phox</fullName>
    </alternativeName>
</protein>
<evidence type="ECO:0000256" key="13">
    <source>
        <dbReference type="ARBA" id="ARBA00033347"/>
    </source>
</evidence>
<evidence type="ECO:0000256" key="14">
    <source>
        <dbReference type="ARBA" id="ARBA00050017"/>
    </source>
</evidence>
<name>H2YG11_CIOSA</name>
<evidence type="ECO:0000256" key="7">
    <source>
        <dbReference type="ARBA" id="ARBA00023136"/>
    </source>
</evidence>
<evidence type="ECO:0000256" key="9">
    <source>
        <dbReference type="ARBA" id="ARBA00030298"/>
    </source>
</evidence>
<feature type="transmembrane region" description="Helical" evidence="16">
    <location>
        <begin position="7"/>
        <end position="26"/>
    </location>
</feature>
<evidence type="ECO:0000256" key="2">
    <source>
        <dbReference type="ARBA" id="ARBA00010590"/>
    </source>
</evidence>
<comment type="subcellular location">
    <subcellularLocation>
        <location evidence="1">Cell membrane</location>
    </subcellularLocation>
</comment>
<keyword evidence="4" id="KW-1003">Cell membrane</keyword>
<feature type="region of interest" description="Disordered" evidence="15">
    <location>
        <begin position="137"/>
        <end position="165"/>
    </location>
</feature>
<dbReference type="Pfam" id="PF05038">
    <property type="entry name" value="Cytochrom_B558a"/>
    <property type="match status" value="1"/>
</dbReference>
<evidence type="ECO:0000256" key="4">
    <source>
        <dbReference type="ARBA" id="ARBA00022475"/>
    </source>
</evidence>
<accession>H2YG11</accession>
<keyword evidence="7 16" id="KW-0472">Membrane</keyword>
<dbReference type="InterPro" id="IPR007732">
    <property type="entry name" value="Cyt_b558_asu"/>
</dbReference>
<reference evidence="17" key="2">
    <citation type="submission" date="2025-08" db="UniProtKB">
        <authorList>
            <consortium name="Ensembl"/>
        </authorList>
    </citation>
    <scope>IDENTIFICATION</scope>
</reference>
<evidence type="ECO:0000313" key="17">
    <source>
        <dbReference type="Ensembl" id="ENSCSAVP00000004259.1"/>
    </source>
</evidence>
<evidence type="ECO:0000256" key="6">
    <source>
        <dbReference type="ARBA" id="ARBA00022989"/>
    </source>
</evidence>
<evidence type="ECO:0000256" key="1">
    <source>
        <dbReference type="ARBA" id="ARBA00004236"/>
    </source>
</evidence>
<evidence type="ECO:0000313" key="18">
    <source>
        <dbReference type="Proteomes" id="UP000007875"/>
    </source>
</evidence>
<dbReference type="PANTHER" id="PTHR15168:SF0">
    <property type="entry name" value="CYTOCHROME B-245 LIGHT CHAIN"/>
    <property type="match status" value="1"/>
</dbReference>
<evidence type="ECO:0000256" key="15">
    <source>
        <dbReference type="SAM" id="MobiDB-lite"/>
    </source>
</evidence>